<dbReference type="GO" id="GO:0032299">
    <property type="term" value="C:ribonuclease H2 complex"/>
    <property type="evidence" value="ECO:0007669"/>
    <property type="project" value="InterPro"/>
</dbReference>
<feature type="domain" description="Ribonuclease H2 subunit B wHTH" evidence="1">
    <location>
        <begin position="68"/>
        <end position="206"/>
    </location>
</feature>
<protein>
    <recommendedName>
        <fullName evidence="1">Ribonuclease H2 subunit B wHTH domain-containing protein</fullName>
    </recommendedName>
</protein>
<reference evidence="2 3" key="1">
    <citation type="journal article" date="2018" name="MBio">
        <title>Comparative Genomics Reveals the Core Gene Toolbox for the Fungus-Insect Symbiosis.</title>
        <authorList>
            <person name="Wang Y."/>
            <person name="Stata M."/>
            <person name="Wang W."/>
            <person name="Stajich J.E."/>
            <person name="White M.M."/>
            <person name="Moncalvo J.M."/>
        </authorList>
    </citation>
    <scope>NUCLEOTIDE SEQUENCE [LARGE SCALE GENOMIC DNA]</scope>
    <source>
        <strain evidence="2 3">SWE-8-4</strain>
    </source>
</reference>
<organism evidence="2 3">
    <name type="scientific">Smittium simulii</name>
    <dbReference type="NCBI Taxonomy" id="133385"/>
    <lineage>
        <taxon>Eukaryota</taxon>
        <taxon>Fungi</taxon>
        <taxon>Fungi incertae sedis</taxon>
        <taxon>Zoopagomycota</taxon>
        <taxon>Kickxellomycotina</taxon>
        <taxon>Harpellomycetes</taxon>
        <taxon>Harpellales</taxon>
        <taxon>Legeriomycetaceae</taxon>
        <taxon>Smittium</taxon>
    </lineage>
</organism>
<dbReference type="PANTHER" id="PTHR13383">
    <property type="entry name" value="RIBONUCLEASE H2 SUBUNIT B"/>
    <property type="match status" value="1"/>
</dbReference>
<dbReference type="STRING" id="133385.A0A2T9YWI8"/>
<dbReference type="AlphaFoldDB" id="A0A2T9YWI8"/>
<sequence>MSNTTRFIILPKDIEVEHEPACFFWDKNTSTAFQSVKAEFSENKSWITQTNVYSDGSYYMLTAVDLVFLLISLFEYNSSMKNNRYSFIELDSIPLSQNYQDAGISSDLRFFLNQAIIKDKARILCEVQDVGSDSVYSLNEEKTIQFLRSKIEKLAQNIDKIPEIHNKLKKKSAQLSSKPEMLQGLRMCEAGEIISNYLPVRWKKLLFEKLELDIIQSNITNFCKSQDQLNSIKLSDYVNSSNSSNDRKEDVLKATKMAKIPKSAQSITNFFKKA</sequence>
<dbReference type="OrthoDB" id="29098at2759"/>
<keyword evidence="3" id="KW-1185">Reference proteome</keyword>
<gene>
    <name evidence="2" type="ORF">BB561_001015</name>
</gene>
<dbReference type="GO" id="GO:0006401">
    <property type="term" value="P:RNA catabolic process"/>
    <property type="evidence" value="ECO:0007669"/>
    <property type="project" value="TreeGrafter"/>
</dbReference>
<dbReference type="InterPro" id="IPR019024">
    <property type="entry name" value="RNase_H2_suB_wHTH"/>
</dbReference>
<dbReference type="InterPro" id="IPR040456">
    <property type="entry name" value="RNase_H2_suB"/>
</dbReference>
<dbReference type="PANTHER" id="PTHR13383:SF11">
    <property type="entry name" value="RIBONUCLEASE H2 SUBUNIT B"/>
    <property type="match status" value="1"/>
</dbReference>
<evidence type="ECO:0000313" key="2">
    <source>
        <dbReference type="EMBL" id="PVU96689.1"/>
    </source>
</evidence>
<accession>A0A2T9YWI8</accession>
<comment type="caution">
    <text evidence="2">The sequence shown here is derived from an EMBL/GenBank/DDBJ whole genome shotgun (WGS) entry which is preliminary data.</text>
</comment>
<dbReference type="Proteomes" id="UP000245383">
    <property type="component" value="Unassembled WGS sequence"/>
</dbReference>
<dbReference type="EMBL" id="MBFR01000026">
    <property type="protein sequence ID" value="PVU96689.1"/>
    <property type="molecule type" value="Genomic_DNA"/>
</dbReference>
<evidence type="ECO:0000259" key="1">
    <source>
        <dbReference type="Pfam" id="PF09468"/>
    </source>
</evidence>
<dbReference type="Gene3D" id="1.10.20.120">
    <property type="match status" value="1"/>
</dbReference>
<evidence type="ECO:0000313" key="3">
    <source>
        <dbReference type="Proteomes" id="UP000245383"/>
    </source>
</evidence>
<name>A0A2T9YWI8_9FUNG</name>
<dbReference type="Pfam" id="PF09468">
    <property type="entry name" value="RNase_H2-Ydr279"/>
    <property type="match status" value="1"/>
</dbReference>
<dbReference type="GO" id="GO:0005654">
    <property type="term" value="C:nucleoplasm"/>
    <property type="evidence" value="ECO:0007669"/>
    <property type="project" value="TreeGrafter"/>
</dbReference>
<proteinExistence type="predicted"/>